<dbReference type="AlphaFoldDB" id="A0A9W6PSJ9"/>
<gene>
    <name evidence="4 5" type="primary">mshB</name>
    <name evidence="5" type="ORF">Arub01_04700</name>
</gene>
<feature type="binding site" evidence="4">
    <location>
        <position position="12"/>
    </location>
    <ligand>
        <name>Zn(2+)</name>
        <dbReference type="ChEBI" id="CHEBI:29105"/>
    </ligand>
</feature>
<feature type="binding site" evidence="4">
    <location>
        <position position="15"/>
    </location>
    <ligand>
        <name>Zn(2+)</name>
        <dbReference type="ChEBI" id="CHEBI:29105"/>
    </ligand>
</feature>
<dbReference type="EMBL" id="BSRZ01000001">
    <property type="protein sequence ID" value="GLW62226.1"/>
    <property type="molecule type" value="Genomic_DNA"/>
</dbReference>
<keyword evidence="3 4" id="KW-0862">Zinc</keyword>
<keyword evidence="2 4" id="KW-0378">Hydrolase</keyword>
<evidence type="ECO:0000256" key="4">
    <source>
        <dbReference type="HAMAP-Rule" id="MF_01696"/>
    </source>
</evidence>
<dbReference type="InterPro" id="IPR017810">
    <property type="entry name" value="Mycothiol_biosynthesis_MshB"/>
</dbReference>
<dbReference type="HAMAP" id="MF_01696">
    <property type="entry name" value="MshB"/>
    <property type="match status" value="1"/>
</dbReference>
<accession>A0A9W6PSJ9</accession>
<dbReference type="GO" id="GO:0008270">
    <property type="term" value="F:zinc ion binding"/>
    <property type="evidence" value="ECO:0007669"/>
    <property type="project" value="UniProtKB-UniRule"/>
</dbReference>
<dbReference type="GO" id="GO:0035595">
    <property type="term" value="F:N-acetylglucosaminylinositol deacetylase activity"/>
    <property type="evidence" value="ECO:0007669"/>
    <property type="project" value="UniProtKB-EC"/>
</dbReference>
<dbReference type="EC" id="3.5.1.103" evidence="4"/>
<dbReference type="Gene3D" id="3.40.50.10320">
    <property type="entry name" value="LmbE-like"/>
    <property type="match status" value="1"/>
</dbReference>
<dbReference type="InterPro" id="IPR003737">
    <property type="entry name" value="GlcNAc_PI_deacetylase-related"/>
</dbReference>
<organism evidence="5 6">
    <name type="scientific">Actinomadura rubrobrunea</name>
    <dbReference type="NCBI Taxonomy" id="115335"/>
    <lineage>
        <taxon>Bacteria</taxon>
        <taxon>Bacillati</taxon>
        <taxon>Actinomycetota</taxon>
        <taxon>Actinomycetes</taxon>
        <taxon>Streptosporangiales</taxon>
        <taxon>Thermomonosporaceae</taxon>
        <taxon>Actinomadura</taxon>
    </lineage>
</organism>
<sequence>MKEPRILFVHAHPDDESIGTGATMAKYAAEGAYVCLVTCTLGEEGEVIPGELRHLAADKEDRLGEYRVGELAEACAALGVRDHRYLGGPGRWRDSGMMGTPSNDDPRCFWRADVDEAAAEMVKIIREVRPQVIVTYDERGNYGHPDHIQAHRVTWRAFELAADPAYRDGGEPWKVAKFYAYAMPRSVLARSVAVMREARLPFPRVASLDDLGSGVPDHMVTTQVDARAHLPAKIAALRAHRTQITVAPDEVGPFFALSNNLGQQAFGTEYFILLAGELGPTGPNGRETDLFAEPAERAESA</sequence>
<dbReference type="GO" id="GO:0010125">
    <property type="term" value="P:mycothiol biosynthetic process"/>
    <property type="evidence" value="ECO:0007669"/>
    <property type="project" value="UniProtKB-UniRule"/>
</dbReference>
<keyword evidence="6" id="KW-1185">Reference proteome</keyword>
<evidence type="ECO:0000313" key="6">
    <source>
        <dbReference type="Proteomes" id="UP001165124"/>
    </source>
</evidence>
<dbReference type="Pfam" id="PF02585">
    <property type="entry name" value="PIG-L"/>
    <property type="match status" value="1"/>
</dbReference>
<dbReference type="Proteomes" id="UP001165124">
    <property type="component" value="Unassembled WGS sequence"/>
</dbReference>
<reference evidence="5" key="1">
    <citation type="submission" date="2023-02" db="EMBL/GenBank/DDBJ databases">
        <title>Actinomadura rubrobrunea NBRC 14622.</title>
        <authorList>
            <person name="Ichikawa N."/>
            <person name="Sato H."/>
            <person name="Tonouchi N."/>
        </authorList>
    </citation>
    <scope>NUCLEOTIDE SEQUENCE</scope>
    <source>
        <strain evidence="5">NBRC 14622</strain>
    </source>
</reference>
<comment type="cofactor">
    <cofactor evidence="4">
        <name>Zn(2+)</name>
        <dbReference type="ChEBI" id="CHEBI:29105"/>
    </cofactor>
    <text evidence="4">Binds 1 zinc ion per subunit.</text>
</comment>
<keyword evidence="1 4" id="KW-0479">Metal-binding</keyword>
<comment type="caution">
    <text evidence="5">The sequence shown here is derived from an EMBL/GenBank/DDBJ whole genome shotgun (WGS) entry which is preliminary data.</text>
</comment>
<evidence type="ECO:0000256" key="1">
    <source>
        <dbReference type="ARBA" id="ARBA00022723"/>
    </source>
</evidence>
<dbReference type="NCBIfam" id="TIGR03445">
    <property type="entry name" value="mycothiol_MshB"/>
    <property type="match status" value="1"/>
</dbReference>
<protein>
    <recommendedName>
        <fullName evidence="4">1D-myo-inositol 2-acetamido-2-deoxy-alpha-D-glucopyranoside deacetylase</fullName>
        <shortName evidence="4">GlcNAc-Ins deacetylase</shortName>
        <ecNumber evidence="4">3.5.1.103</ecNumber>
    </recommendedName>
    <alternativeName>
        <fullName evidence="4">N-acetyl-1-D-myo-inositol-2-amino-2-deoxy-alpha-D-glucopyranoside deacetylase</fullName>
    </alternativeName>
</protein>
<comment type="similarity">
    <text evidence="4">Belongs to the MshB deacetylase family.</text>
</comment>
<dbReference type="SUPFAM" id="SSF102588">
    <property type="entry name" value="LmbE-like"/>
    <property type="match status" value="1"/>
</dbReference>
<comment type="function">
    <text evidence="4">Catalyzes the deacetylation of 1D-myo-inositol 2-acetamido-2-deoxy-alpha-D-glucopyranoside (GlcNAc-Ins) in the mycothiol biosynthesis pathway.</text>
</comment>
<evidence type="ECO:0000313" key="5">
    <source>
        <dbReference type="EMBL" id="GLW62226.1"/>
    </source>
</evidence>
<proteinExistence type="inferred from homology"/>
<evidence type="ECO:0000256" key="2">
    <source>
        <dbReference type="ARBA" id="ARBA00022801"/>
    </source>
</evidence>
<dbReference type="PANTHER" id="PTHR12993">
    <property type="entry name" value="N-ACETYLGLUCOSAMINYL-PHOSPHATIDYLINOSITOL DE-N-ACETYLASE-RELATED"/>
    <property type="match status" value="1"/>
</dbReference>
<comment type="catalytic activity">
    <reaction evidence="4">
        <text>1D-myo-inositol 2-acetamido-2-deoxy-alpha-D-glucopyranoside + H2O = 1D-myo-inositol 2-amino-2-deoxy-alpha-D-glucopyranoside + acetate</text>
        <dbReference type="Rhea" id="RHEA:26180"/>
        <dbReference type="ChEBI" id="CHEBI:15377"/>
        <dbReference type="ChEBI" id="CHEBI:30089"/>
        <dbReference type="ChEBI" id="CHEBI:52442"/>
        <dbReference type="ChEBI" id="CHEBI:58886"/>
        <dbReference type="EC" id="3.5.1.103"/>
    </reaction>
</comment>
<dbReference type="InterPro" id="IPR024078">
    <property type="entry name" value="LmbE-like_dom_sf"/>
</dbReference>
<evidence type="ECO:0000256" key="3">
    <source>
        <dbReference type="ARBA" id="ARBA00022833"/>
    </source>
</evidence>
<feature type="binding site" evidence="4">
    <location>
        <position position="147"/>
    </location>
    <ligand>
        <name>Zn(2+)</name>
        <dbReference type="ChEBI" id="CHEBI:29105"/>
    </ligand>
</feature>
<dbReference type="PANTHER" id="PTHR12993:SF26">
    <property type="entry name" value="1D-MYO-INOSITOL 2-ACETAMIDO-2-DEOXY-ALPHA-D-GLUCOPYRANOSIDE DEACETYLASE"/>
    <property type="match status" value="1"/>
</dbReference>
<dbReference type="RefSeq" id="WP_067917998.1">
    <property type="nucleotide sequence ID" value="NZ_BSRZ01000001.1"/>
</dbReference>
<name>A0A9W6PSJ9_9ACTN</name>